<dbReference type="Gene3D" id="1.20.920.10">
    <property type="entry name" value="Bromodomain-like"/>
    <property type="match status" value="1"/>
</dbReference>
<dbReference type="Pfam" id="PF00439">
    <property type="entry name" value="Bromodomain"/>
    <property type="match status" value="1"/>
</dbReference>
<evidence type="ECO:0000256" key="1">
    <source>
        <dbReference type="ARBA" id="ARBA00023117"/>
    </source>
</evidence>
<dbReference type="InterPro" id="IPR001487">
    <property type="entry name" value="Bromodomain"/>
</dbReference>
<dbReference type="PROSITE" id="PS50014">
    <property type="entry name" value="BROMODOMAIN_2"/>
    <property type="match status" value="1"/>
</dbReference>
<reference evidence="4 5" key="1">
    <citation type="journal article" date="2019" name="Sci. Rep.">
        <title>Orb-weaving spider Araneus ventricosus genome elucidates the spidroin gene catalogue.</title>
        <authorList>
            <person name="Kono N."/>
            <person name="Nakamura H."/>
            <person name="Ohtoshi R."/>
            <person name="Moran D.A.P."/>
            <person name="Shinohara A."/>
            <person name="Yoshida Y."/>
            <person name="Fujiwara M."/>
            <person name="Mori M."/>
            <person name="Tomita M."/>
            <person name="Arakawa K."/>
        </authorList>
    </citation>
    <scope>NUCLEOTIDE SEQUENCE [LARGE SCALE GENOMIC DNA]</scope>
</reference>
<dbReference type="GO" id="GO:0005634">
    <property type="term" value="C:nucleus"/>
    <property type="evidence" value="ECO:0007669"/>
    <property type="project" value="TreeGrafter"/>
</dbReference>
<accession>A0A4Y2A833</accession>
<feature type="domain" description="Bromo" evidence="3">
    <location>
        <begin position="1"/>
        <end position="56"/>
    </location>
</feature>
<organism evidence="4 5">
    <name type="scientific">Araneus ventricosus</name>
    <name type="common">Orbweaver spider</name>
    <name type="synonym">Epeira ventricosa</name>
    <dbReference type="NCBI Taxonomy" id="182803"/>
    <lineage>
        <taxon>Eukaryota</taxon>
        <taxon>Metazoa</taxon>
        <taxon>Ecdysozoa</taxon>
        <taxon>Arthropoda</taxon>
        <taxon>Chelicerata</taxon>
        <taxon>Arachnida</taxon>
        <taxon>Araneae</taxon>
        <taxon>Araneomorphae</taxon>
        <taxon>Entelegynae</taxon>
        <taxon>Araneoidea</taxon>
        <taxon>Araneidae</taxon>
        <taxon>Araneus</taxon>
    </lineage>
</organism>
<dbReference type="GO" id="GO:0000785">
    <property type="term" value="C:chromatin"/>
    <property type="evidence" value="ECO:0007669"/>
    <property type="project" value="TreeGrafter"/>
</dbReference>
<dbReference type="EMBL" id="BGPR01000007">
    <property type="protein sequence ID" value="GBL75465.1"/>
    <property type="molecule type" value="Genomic_DNA"/>
</dbReference>
<dbReference type="PANTHER" id="PTHR22880">
    <property type="entry name" value="FALZ-RELATED BROMODOMAIN-CONTAINING PROTEINS"/>
    <property type="match status" value="1"/>
</dbReference>
<evidence type="ECO:0000313" key="4">
    <source>
        <dbReference type="EMBL" id="GBL75465.1"/>
    </source>
</evidence>
<name>A0A4Y2A833_ARAVE</name>
<sequence length="94" mass="11410">MLHLPEDNQVITHQMDLITIKEKLYNHEYKKPEEFAIDVRLSTNCYKYNSDHEIVMMAKKLQTFFEMKYANMPDEFPDDNINANLERKKRFHTK</sequence>
<evidence type="ECO:0000256" key="2">
    <source>
        <dbReference type="PROSITE-ProRule" id="PRU00035"/>
    </source>
</evidence>
<keyword evidence="1 2" id="KW-0103">Bromodomain</keyword>
<dbReference type="InterPro" id="IPR036427">
    <property type="entry name" value="Bromodomain-like_sf"/>
</dbReference>
<dbReference type="SMART" id="SM00297">
    <property type="entry name" value="BROMO"/>
    <property type="match status" value="1"/>
</dbReference>
<dbReference type="InterPro" id="IPR050935">
    <property type="entry name" value="Bromo_chromatin_reader"/>
</dbReference>
<dbReference type="Proteomes" id="UP000499080">
    <property type="component" value="Unassembled WGS sequence"/>
</dbReference>
<dbReference type="AlphaFoldDB" id="A0A4Y2A833"/>
<protein>
    <submittedName>
        <fullName evidence="4">Homeotic protein female sterile</fullName>
    </submittedName>
</protein>
<proteinExistence type="predicted"/>
<dbReference type="GO" id="GO:0006338">
    <property type="term" value="P:chromatin remodeling"/>
    <property type="evidence" value="ECO:0007669"/>
    <property type="project" value="TreeGrafter"/>
</dbReference>
<comment type="caution">
    <text evidence="4">The sequence shown here is derived from an EMBL/GenBank/DDBJ whole genome shotgun (WGS) entry which is preliminary data.</text>
</comment>
<dbReference type="OrthoDB" id="784962at2759"/>
<dbReference type="SUPFAM" id="SSF47370">
    <property type="entry name" value="Bromodomain"/>
    <property type="match status" value="1"/>
</dbReference>
<dbReference type="GO" id="GO:0006355">
    <property type="term" value="P:regulation of DNA-templated transcription"/>
    <property type="evidence" value="ECO:0007669"/>
    <property type="project" value="TreeGrafter"/>
</dbReference>
<dbReference type="PANTHER" id="PTHR22880:SF225">
    <property type="entry name" value="BROMODOMAIN-CONTAINING PROTEIN BET-1-RELATED"/>
    <property type="match status" value="1"/>
</dbReference>
<evidence type="ECO:0000259" key="3">
    <source>
        <dbReference type="PROSITE" id="PS50014"/>
    </source>
</evidence>
<keyword evidence="5" id="KW-1185">Reference proteome</keyword>
<evidence type="ECO:0000313" key="5">
    <source>
        <dbReference type="Proteomes" id="UP000499080"/>
    </source>
</evidence>
<gene>
    <name evidence="4" type="primary">fs(1)h_0</name>
    <name evidence="4" type="ORF">AVEN_194641_1</name>
</gene>